<feature type="domain" description="Fibronectin type-III" evidence="4">
    <location>
        <begin position="300"/>
        <end position="388"/>
    </location>
</feature>
<proteinExistence type="predicted"/>
<protein>
    <submittedName>
        <fullName evidence="5">CUB domain</fullName>
    </submittedName>
</protein>
<dbReference type="CDD" id="cd00041">
    <property type="entry name" value="CUB"/>
    <property type="match status" value="1"/>
</dbReference>
<name>A0A6J5NMN5_9CAUD</name>
<evidence type="ECO:0000313" key="5">
    <source>
        <dbReference type="EMBL" id="CAB4160103.1"/>
    </source>
</evidence>
<dbReference type="Gene3D" id="2.60.40.10">
    <property type="entry name" value="Immunoglobulins"/>
    <property type="match status" value="1"/>
</dbReference>
<evidence type="ECO:0000259" key="3">
    <source>
        <dbReference type="PROSITE" id="PS01180"/>
    </source>
</evidence>
<keyword evidence="1" id="KW-0677">Repeat</keyword>
<evidence type="ECO:0000259" key="4">
    <source>
        <dbReference type="PROSITE" id="PS50853"/>
    </source>
</evidence>
<evidence type="ECO:0000256" key="1">
    <source>
        <dbReference type="ARBA" id="ARBA00022737"/>
    </source>
</evidence>
<dbReference type="Pfam" id="PF00431">
    <property type="entry name" value="CUB"/>
    <property type="match status" value="1"/>
</dbReference>
<dbReference type="InterPro" id="IPR013783">
    <property type="entry name" value="Ig-like_fold"/>
</dbReference>
<dbReference type="EMBL" id="LR796697">
    <property type="protein sequence ID" value="CAB4160103.1"/>
    <property type="molecule type" value="Genomic_DNA"/>
</dbReference>
<dbReference type="InterPro" id="IPR003961">
    <property type="entry name" value="FN3_dom"/>
</dbReference>
<dbReference type="InterPro" id="IPR035914">
    <property type="entry name" value="Sperma_CUB_dom_sf"/>
</dbReference>
<dbReference type="PROSITE" id="PS50853">
    <property type="entry name" value="FN3"/>
    <property type="match status" value="1"/>
</dbReference>
<dbReference type="SMART" id="SM00042">
    <property type="entry name" value="CUB"/>
    <property type="match status" value="1"/>
</dbReference>
<dbReference type="PANTHER" id="PTHR24251">
    <property type="entry name" value="OVOCHYMASE-RELATED"/>
    <property type="match status" value="1"/>
</dbReference>
<feature type="domain" description="CUB" evidence="3">
    <location>
        <begin position="171"/>
        <end position="290"/>
    </location>
</feature>
<dbReference type="Gene3D" id="2.60.120.290">
    <property type="entry name" value="Spermadhesin, CUB domain"/>
    <property type="match status" value="1"/>
</dbReference>
<reference evidence="5" key="1">
    <citation type="submission" date="2020-04" db="EMBL/GenBank/DDBJ databases">
        <authorList>
            <person name="Chiriac C."/>
            <person name="Salcher M."/>
            <person name="Ghai R."/>
            <person name="Kavagutti S V."/>
        </authorList>
    </citation>
    <scope>NUCLEOTIDE SEQUENCE</scope>
</reference>
<gene>
    <name evidence="5" type="ORF">UFOVP723_65</name>
</gene>
<evidence type="ECO:0000256" key="2">
    <source>
        <dbReference type="ARBA" id="ARBA00023157"/>
    </source>
</evidence>
<dbReference type="PROSITE" id="PS01180">
    <property type="entry name" value="CUB"/>
    <property type="match status" value="1"/>
</dbReference>
<sequence>MKQLLFLFLLVSSIAFNQCNQYQIYESFTSTLPTQGGTWTSNSMIVLTTPVRTGTHSIGFNGTGDWIRTPQIATPGVLTFWYRRSTNTTAWTLNIQTSPDGTTWTTRGSITAVTATYQQYTLNIGALGLTNVFIRLLDARAAGAQERYVDDLAITSTTASTNTLLPILGACSRTLTSSLTYTLSDDGGPAGPISTGYGNSVDRTITLTPSDNTKKLKLAFTQLDLETTYDYLYVYDGANTSATLLATLNGSTLPSDISATNASGQLTIRWTTDISNVGTWGGFLATITSITLPTPSCIASPTSPTDAATNQSLTATITWPAATYATSYDVYFGATLPVTATTNTTSTTYNPGTLLAGTTYYWKIVPKNSVGEPTGCTTWSFTTLTPPINDNPIGAIQLTIGTVVNYSTYTNLYATNTTTESTPSCASYAGEDVWFKVTVPQYINSLDFDTQTGDITDGGMAIYRGTPGSLVEIQCDDDSSPNGLMSFISRADFFEYETIYIRVWEYAGGTTGTFGISVTTPQPLPVELLYFEGVKYPTFNSLKWATASESNSSHFVIEKSTDGLIWLATATKPAAGNSIEKLNYFYIDNINYFGLTYYKLIQYDIDGRCESYGPIAINNTRSKTVIRRYNLIGQIVDETATGIIIEVFDDGTMQKIIR</sequence>
<dbReference type="InterPro" id="IPR000859">
    <property type="entry name" value="CUB_dom"/>
</dbReference>
<keyword evidence="2" id="KW-1015">Disulfide bond</keyword>
<dbReference type="SUPFAM" id="SSF49854">
    <property type="entry name" value="Spermadhesin, CUB domain"/>
    <property type="match status" value="1"/>
</dbReference>
<organism evidence="5">
    <name type="scientific">uncultured Caudovirales phage</name>
    <dbReference type="NCBI Taxonomy" id="2100421"/>
    <lineage>
        <taxon>Viruses</taxon>
        <taxon>Duplodnaviria</taxon>
        <taxon>Heunggongvirae</taxon>
        <taxon>Uroviricota</taxon>
        <taxon>Caudoviricetes</taxon>
        <taxon>Peduoviridae</taxon>
        <taxon>Maltschvirus</taxon>
        <taxon>Maltschvirus maltsch</taxon>
    </lineage>
</organism>
<accession>A0A6J5NMN5</accession>